<gene>
    <name evidence="2" type="ORF">JCM19296_1237</name>
</gene>
<name>A0A081D9P9_NONUL</name>
<proteinExistence type="predicted"/>
<evidence type="ECO:0000256" key="1">
    <source>
        <dbReference type="SAM" id="Coils"/>
    </source>
</evidence>
<evidence type="ECO:0000313" key="3">
    <source>
        <dbReference type="Proteomes" id="UP000028980"/>
    </source>
</evidence>
<feature type="coiled-coil region" evidence="1">
    <location>
        <begin position="166"/>
        <end position="200"/>
    </location>
</feature>
<dbReference type="AlphaFoldDB" id="A0A081D9P9"/>
<accession>A0A081D9P9</accession>
<dbReference type="Pfam" id="PF14335">
    <property type="entry name" value="DUF4391"/>
    <property type="match status" value="1"/>
</dbReference>
<dbReference type="EMBL" id="BBLG01000002">
    <property type="protein sequence ID" value="GAK75645.1"/>
    <property type="molecule type" value="Genomic_DNA"/>
</dbReference>
<keyword evidence="1" id="KW-0175">Coiled coil</keyword>
<dbReference type="Proteomes" id="UP000028980">
    <property type="component" value="Unassembled WGS sequence"/>
</dbReference>
<reference evidence="2 3" key="1">
    <citation type="journal article" date="2014" name="Genome Announc.">
        <title>Draft Genome Sequences of Marine Flavobacterium Nonlabens Strains NR17, NR24, NR27, NR32, NR33, and Ara13.</title>
        <authorList>
            <person name="Nakanishi M."/>
            <person name="Meirelles P."/>
            <person name="Suzuki R."/>
            <person name="Takatani N."/>
            <person name="Mino S."/>
            <person name="Suda W."/>
            <person name="Oshima K."/>
            <person name="Hattori M."/>
            <person name="Ohkuma M."/>
            <person name="Hosokawa M."/>
            <person name="Miyashita K."/>
            <person name="Thompson F.L."/>
            <person name="Niwa A."/>
            <person name="Sawabe T."/>
            <person name="Sawabe T."/>
        </authorList>
    </citation>
    <scope>NUCLEOTIDE SEQUENCE [LARGE SCALE GENOMIC DNA]</scope>
    <source>
        <strain evidence="3">JCM19296</strain>
    </source>
</reference>
<protein>
    <submittedName>
        <fullName evidence="2">Methyl-accepting chemotaxis protein</fullName>
    </submittedName>
</protein>
<comment type="caution">
    <text evidence="2">The sequence shown here is derived from an EMBL/GenBank/DDBJ whole genome shotgun (WGS) entry which is preliminary data.</text>
</comment>
<dbReference type="InterPro" id="IPR025503">
    <property type="entry name" value="DUF4391"/>
</dbReference>
<evidence type="ECO:0000313" key="2">
    <source>
        <dbReference type="EMBL" id="GAK75645.1"/>
    </source>
</evidence>
<sequence>MEIYKLPQSTLVNRNIPKNSFDEYANSRQKKDFTNYVSKITWKHKISQETVNLSGDDIKEIQLFEINLKEKQLINNLLDLIDKSIPYHIIFIINFEEEVLIRSAKKHPHPINPDNSVIDWVFYSHWINKEKCVFSLQLKGSIDATYQDFCSLISGNKKRFASITEMIEYQSKIKELTTSIEKLESQIKKSKQFNKKIEMNMELNEYKNQLHKLISST</sequence>
<organism evidence="2 3">
    <name type="scientific">Nonlabens ulvanivorans</name>
    <name type="common">Persicivirga ulvanivorans</name>
    <dbReference type="NCBI Taxonomy" id="906888"/>
    <lineage>
        <taxon>Bacteria</taxon>
        <taxon>Pseudomonadati</taxon>
        <taxon>Bacteroidota</taxon>
        <taxon>Flavobacteriia</taxon>
        <taxon>Flavobacteriales</taxon>
        <taxon>Flavobacteriaceae</taxon>
        <taxon>Nonlabens</taxon>
    </lineage>
</organism>